<dbReference type="EMBL" id="JAQQWL010000016">
    <property type="protein sequence ID" value="KAK8037924.1"/>
    <property type="molecule type" value="Genomic_DNA"/>
</dbReference>
<evidence type="ECO:0000256" key="1">
    <source>
        <dbReference type="SAM" id="Phobius"/>
    </source>
</evidence>
<protein>
    <submittedName>
        <fullName evidence="2">Uncharacterized protein</fullName>
    </submittedName>
</protein>
<dbReference type="RefSeq" id="XP_066707776.1">
    <property type="nucleotide sequence ID" value="XM_066866100.1"/>
</dbReference>
<evidence type="ECO:0000313" key="3">
    <source>
        <dbReference type="Proteomes" id="UP001480595"/>
    </source>
</evidence>
<keyword evidence="1" id="KW-1133">Transmembrane helix</keyword>
<dbReference type="Proteomes" id="UP001480595">
    <property type="component" value="Unassembled WGS sequence"/>
</dbReference>
<feature type="transmembrane region" description="Helical" evidence="1">
    <location>
        <begin position="6"/>
        <end position="26"/>
    </location>
</feature>
<reference evidence="2 3" key="1">
    <citation type="submission" date="2023-01" db="EMBL/GenBank/DDBJ databases">
        <title>Analysis of 21 Apiospora genomes using comparative genomics revels a genus with tremendous synthesis potential of carbohydrate active enzymes and secondary metabolites.</title>
        <authorList>
            <person name="Sorensen T."/>
        </authorList>
    </citation>
    <scope>NUCLEOTIDE SEQUENCE [LARGE SCALE GENOMIC DNA]</scope>
    <source>
        <strain evidence="2 3">CBS 135458</strain>
    </source>
</reference>
<gene>
    <name evidence="2" type="ORF">PG994_014691</name>
</gene>
<keyword evidence="1" id="KW-0472">Membrane</keyword>
<evidence type="ECO:0000313" key="2">
    <source>
        <dbReference type="EMBL" id="KAK8037924.1"/>
    </source>
</evidence>
<sequence>MALISPAASIGLIILFIALFIGLVIWKGKKLVVHFGLTMFHERAERRRQQGEEQAATNESEV</sequence>
<dbReference type="GeneID" id="92099163"/>
<proteinExistence type="predicted"/>
<keyword evidence="1" id="KW-0812">Transmembrane</keyword>
<organism evidence="2 3">
    <name type="scientific">Apiospora phragmitis</name>
    <dbReference type="NCBI Taxonomy" id="2905665"/>
    <lineage>
        <taxon>Eukaryota</taxon>
        <taxon>Fungi</taxon>
        <taxon>Dikarya</taxon>
        <taxon>Ascomycota</taxon>
        <taxon>Pezizomycotina</taxon>
        <taxon>Sordariomycetes</taxon>
        <taxon>Xylariomycetidae</taxon>
        <taxon>Amphisphaeriales</taxon>
        <taxon>Apiosporaceae</taxon>
        <taxon>Apiospora</taxon>
    </lineage>
</organism>
<keyword evidence="3" id="KW-1185">Reference proteome</keyword>
<name>A0ABR1SW28_9PEZI</name>
<accession>A0ABR1SW28</accession>
<comment type="caution">
    <text evidence="2">The sequence shown here is derived from an EMBL/GenBank/DDBJ whole genome shotgun (WGS) entry which is preliminary data.</text>
</comment>